<evidence type="ECO:0000256" key="2">
    <source>
        <dbReference type="ARBA" id="ARBA00023125"/>
    </source>
</evidence>
<keyword evidence="3" id="KW-0804">Transcription</keyword>
<name>A0A6N8HV78_9FIRM</name>
<dbReference type="InterPro" id="IPR036388">
    <property type="entry name" value="WH-like_DNA-bd_sf"/>
</dbReference>
<evidence type="ECO:0000259" key="4">
    <source>
        <dbReference type="PROSITE" id="PS50949"/>
    </source>
</evidence>
<dbReference type="GO" id="GO:0003700">
    <property type="term" value="F:DNA-binding transcription factor activity"/>
    <property type="evidence" value="ECO:0007669"/>
    <property type="project" value="InterPro"/>
</dbReference>
<keyword evidence="6" id="KW-1185">Reference proteome</keyword>
<keyword evidence="2" id="KW-0238">DNA-binding</keyword>
<comment type="caution">
    <text evidence="5">The sequence shown here is derived from an EMBL/GenBank/DDBJ whole genome shotgun (WGS) entry which is preliminary data.</text>
</comment>
<dbReference type="SMART" id="SM00345">
    <property type="entry name" value="HTH_GNTR"/>
    <property type="match status" value="1"/>
</dbReference>
<accession>A0A6N8HV78</accession>
<dbReference type="Gene3D" id="1.20.120.530">
    <property type="entry name" value="GntR ligand-binding domain-like"/>
    <property type="match status" value="1"/>
</dbReference>
<dbReference type="InterPro" id="IPR011711">
    <property type="entry name" value="GntR_C"/>
</dbReference>
<gene>
    <name evidence="5" type="primary">rspR_1</name>
    <name evidence="5" type="ORF">CAFE_02140</name>
</gene>
<reference evidence="5 6" key="1">
    <citation type="submission" date="2019-09" db="EMBL/GenBank/DDBJ databases">
        <title>Genome sequence of Clostridium sp. EA1.</title>
        <authorList>
            <person name="Poehlein A."/>
            <person name="Bengelsdorf F.R."/>
            <person name="Daniel R."/>
        </authorList>
    </citation>
    <scope>NUCLEOTIDE SEQUENCE [LARGE SCALE GENOMIC DNA]</scope>
    <source>
        <strain evidence="5 6">EA1</strain>
    </source>
</reference>
<evidence type="ECO:0000313" key="6">
    <source>
        <dbReference type="Proteomes" id="UP000469440"/>
    </source>
</evidence>
<dbReference type="InterPro" id="IPR008920">
    <property type="entry name" value="TF_FadR/GntR_C"/>
</dbReference>
<dbReference type="PROSITE" id="PS50949">
    <property type="entry name" value="HTH_GNTR"/>
    <property type="match status" value="1"/>
</dbReference>
<dbReference type="InterPro" id="IPR000524">
    <property type="entry name" value="Tscrpt_reg_HTH_GntR"/>
</dbReference>
<sequence>MIFNMSSNTQIGSKQPLSTEEVFRKILRRIIKLQLEPGQRISENQMAQEYNVSRSVIRTTFTRLQQMKFIEVFPQRGTYVSLIDLNHIADLLMLRTAVEKEIIYEMFTSLQKKDRQALVDALEANLAEEEKCRNEADYFGKFPKLDSAFHKTMIDSVGRYALVELLSDDMLHIARWRNFDVAFGNRIPELIDQHRAIVEAIKKEDMLLTQQKIADHLETISSIYERVVTQYPHYFKNHS</sequence>
<dbReference type="InterPro" id="IPR036390">
    <property type="entry name" value="WH_DNA-bd_sf"/>
</dbReference>
<evidence type="ECO:0000313" key="5">
    <source>
        <dbReference type="EMBL" id="MVB09558.1"/>
    </source>
</evidence>
<evidence type="ECO:0000256" key="3">
    <source>
        <dbReference type="ARBA" id="ARBA00023163"/>
    </source>
</evidence>
<dbReference type="GO" id="GO:0003677">
    <property type="term" value="F:DNA binding"/>
    <property type="evidence" value="ECO:0007669"/>
    <property type="project" value="UniProtKB-KW"/>
</dbReference>
<evidence type="ECO:0000256" key="1">
    <source>
        <dbReference type="ARBA" id="ARBA00023015"/>
    </source>
</evidence>
<proteinExistence type="predicted"/>
<dbReference type="Proteomes" id="UP000469440">
    <property type="component" value="Unassembled WGS sequence"/>
</dbReference>
<dbReference type="Pfam" id="PF00392">
    <property type="entry name" value="GntR"/>
    <property type="match status" value="1"/>
</dbReference>
<dbReference type="CDD" id="cd07377">
    <property type="entry name" value="WHTH_GntR"/>
    <property type="match status" value="1"/>
</dbReference>
<feature type="domain" description="HTH gntR-type" evidence="4">
    <location>
        <begin position="16"/>
        <end position="83"/>
    </location>
</feature>
<dbReference type="Pfam" id="PF07729">
    <property type="entry name" value="FCD"/>
    <property type="match status" value="1"/>
</dbReference>
<dbReference type="AlphaFoldDB" id="A0A6N8HV78"/>
<dbReference type="SUPFAM" id="SSF46785">
    <property type="entry name" value="Winged helix' DNA-binding domain"/>
    <property type="match status" value="1"/>
</dbReference>
<keyword evidence="1" id="KW-0805">Transcription regulation</keyword>
<protein>
    <submittedName>
        <fullName evidence="5">HTH-type transcriptional repressor RspR</fullName>
    </submittedName>
</protein>
<dbReference type="SUPFAM" id="SSF48008">
    <property type="entry name" value="GntR ligand-binding domain-like"/>
    <property type="match status" value="1"/>
</dbReference>
<dbReference type="EMBL" id="VWXL01000008">
    <property type="protein sequence ID" value="MVB09558.1"/>
    <property type="molecule type" value="Genomic_DNA"/>
</dbReference>
<dbReference type="PANTHER" id="PTHR43537">
    <property type="entry name" value="TRANSCRIPTIONAL REGULATOR, GNTR FAMILY"/>
    <property type="match status" value="1"/>
</dbReference>
<dbReference type="Gene3D" id="1.10.10.10">
    <property type="entry name" value="Winged helix-like DNA-binding domain superfamily/Winged helix DNA-binding domain"/>
    <property type="match status" value="1"/>
</dbReference>
<dbReference type="SMART" id="SM00895">
    <property type="entry name" value="FCD"/>
    <property type="match status" value="1"/>
</dbReference>
<dbReference type="PANTHER" id="PTHR43537:SF45">
    <property type="entry name" value="GNTR FAMILY REGULATORY PROTEIN"/>
    <property type="match status" value="1"/>
</dbReference>
<organism evidence="5 6">
    <name type="scientific">Caproicibacter fermentans</name>
    <dbReference type="NCBI Taxonomy" id="2576756"/>
    <lineage>
        <taxon>Bacteria</taxon>
        <taxon>Bacillati</taxon>
        <taxon>Bacillota</taxon>
        <taxon>Clostridia</taxon>
        <taxon>Eubacteriales</taxon>
        <taxon>Acutalibacteraceae</taxon>
        <taxon>Caproicibacter</taxon>
    </lineage>
</organism>
<dbReference type="RefSeq" id="WP_228725089.1">
    <property type="nucleotide sequence ID" value="NZ_CP060286.1"/>
</dbReference>